<keyword evidence="5 6" id="KW-0472">Membrane</keyword>
<dbReference type="InterPro" id="IPR007881">
    <property type="entry name" value="UNC-50"/>
</dbReference>
<sequence length="250" mass="28893">MLPLSELDEKSSSTSLPEFVQRMTQWRHMDFEYSLWQMLQLCVNPTRVYRTTLYHSRTKHAWARDDPAFVVVVLYLLLITAVAWSLAFGDGSFISFVKLFAYVVLVDFVGIGAALATLCWWLANTYLHQFPERGDEWAATSRREMVEWRYAFDVHCNSFLPMSLLLHVGQYLLLPVLLREGVLAIILSNTLYALAFSIYHYLTFLGYSELPFLTRVESFVYPIGVVLLAYVLSLLCMMNVTSFVTRIYFG</sequence>
<evidence type="ECO:0000256" key="1">
    <source>
        <dbReference type="ARBA" id="ARBA00004141"/>
    </source>
</evidence>
<reference evidence="7 8" key="1">
    <citation type="journal article" date="2024" name="Science">
        <title>Giant polyketide synthase enzymes in the biosynthesis of giant marine polyether toxins.</title>
        <authorList>
            <person name="Fallon T.R."/>
            <person name="Shende V.V."/>
            <person name="Wierzbicki I.H."/>
            <person name="Pendleton A.L."/>
            <person name="Watervoot N.F."/>
            <person name="Auber R.P."/>
            <person name="Gonzalez D.J."/>
            <person name="Wisecaver J.H."/>
            <person name="Moore B.S."/>
        </authorList>
    </citation>
    <scope>NUCLEOTIDE SEQUENCE [LARGE SCALE GENOMIC DNA]</scope>
    <source>
        <strain evidence="7 8">12B1</strain>
    </source>
</reference>
<evidence type="ECO:0000313" key="8">
    <source>
        <dbReference type="Proteomes" id="UP001515480"/>
    </source>
</evidence>
<feature type="transmembrane region" description="Helical" evidence="6">
    <location>
        <begin position="99"/>
        <end position="123"/>
    </location>
</feature>
<keyword evidence="3 6" id="KW-0812">Transmembrane</keyword>
<evidence type="ECO:0000256" key="5">
    <source>
        <dbReference type="ARBA" id="ARBA00023136"/>
    </source>
</evidence>
<evidence type="ECO:0000256" key="4">
    <source>
        <dbReference type="ARBA" id="ARBA00022989"/>
    </source>
</evidence>
<feature type="transmembrane region" description="Helical" evidence="6">
    <location>
        <begin position="219"/>
        <end position="240"/>
    </location>
</feature>
<feature type="transmembrane region" description="Helical" evidence="6">
    <location>
        <begin position="68"/>
        <end position="87"/>
    </location>
</feature>
<dbReference type="AlphaFoldDB" id="A0AB34JVM4"/>
<evidence type="ECO:0000313" key="7">
    <source>
        <dbReference type="EMBL" id="KAL1525725.1"/>
    </source>
</evidence>
<feature type="transmembrane region" description="Helical" evidence="6">
    <location>
        <begin position="190"/>
        <end position="207"/>
    </location>
</feature>
<comment type="caution">
    <text evidence="7">The sequence shown here is derived from an EMBL/GenBank/DDBJ whole genome shotgun (WGS) entry which is preliminary data.</text>
</comment>
<dbReference type="Pfam" id="PF05216">
    <property type="entry name" value="UNC-50"/>
    <property type="match status" value="1"/>
</dbReference>
<evidence type="ECO:0000256" key="6">
    <source>
        <dbReference type="SAM" id="Phobius"/>
    </source>
</evidence>
<keyword evidence="4 6" id="KW-1133">Transmembrane helix</keyword>
<evidence type="ECO:0000256" key="3">
    <source>
        <dbReference type="ARBA" id="ARBA00022692"/>
    </source>
</evidence>
<dbReference type="EMBL" id="JBGBPQ010000004">
    <property type="protein sequence ID" value="KAL1525725.1"/>
    <property type="molecule type" value="Genomic_DNA"/>
</dbReference>
<comment type="similarity">
    <text evidence="2">Belongs to the unc-50 family.</text>
</comment>
<keyword evidence="8" id="KW-1185">Reference proteome</keyword>
<protein>
    <recommendedName>
        <fullName evidence="9">UNC-50 family protein</fullName>
    </recommendedName>
</protein>
<dbReference type="PANTHER" id="PTHR12841">
    <property type="entry name" value="PROTEIN UNC-50 HOMOLOG"/>
    <property type="match status" value="1"/>
</dbReference>
<comment type="subcellular location">
    <subcellularLocation>
        <location evidence="1">Membrane</location>
        <topology evidence="1">Multi-pass membrane protein</topology>
    </subcellularLocation>
</comment>
<dbReference type="GO" id="GO:0000139">
    <property type="term" value="C:Golgi membrane"/>
    <property type="evidence" value="ECO:0007669"/>
    <property type="project" value="TreeGrafter"/>
</dbReference>
<proteinExistence type="inferred from homology"/>
<dbReference type="PANTHER" id="PTHR12841:SF6">
    <property type="entry name" value="PROTEIN UNC-50 HOMOLOG"/>
    <property type="match status" value="1"/>
</dbReference>
<name>A0AB34JVM4_PRYPA</name>
<gene>
    <name evidence="7" type="ORF">AB1Y20_020569</name>
</gene>
<evidence type="ECO:0008006" key="9">
    <source>
        <dbReference type="Google" id="ProtNLM"/>
    </source>
</evidence>
<accession>A0AB34JVM4</accession>
<organism evidence="7 8">
    <name type="scientific">Prymnesium parvum</name>
    <name type="common">Toxic golden alga</name>
    <dbReference type="NCBI Taxonomy" id="97485"/>
    <lineage>
        <taxon>Eukaryota</taxon>
        <taxon>Haptista</taxon>
        <taxon>Haptophyta</taxon>
        <taxon>Prymnesiophyceae</taxon>
        <taxon>Prymnesiales</taxon>
        <taxon>Prymnesiaceae</taxon>
        <taxon>Prymnesium</taxon>
    </lineage>
</organism>
<evidence type="ECO:0000256" key="2">
    <source>
        <dbReference type="ARBA" id="ARBA00006293"/>
    </source>
</evidence>
<dbReference type="Proteomes" id="UP001515480">
    <property type="component" value="Unassembled WGS sequence"/>
</dbReference>